<evidence type="ECO:0000256" key="1">
    <source>
        <dbReference type="SAM" id="Coils"/>
    </source>
</evidence>
<comment type="caution">
    <text evidence="2">The sequence shown here is derived from an EMBL/GenBank/DDBJ whole genome shotgun (WGS) entry which is preliminary data.</text>
</comment>
<dbReference type="Proteomes" id="UP001168821">
    <property type="component" value="Unassembled WGS sequence"/>
</dbReference>
<gene>
    <name evidence="2" type="ORF">Zmor_027120</name>
</gene>
<keyword evidence="1" id="KW-0175">Coiled coil</keyword>
<accession>A0AA38HJ01</accession>
<dbReference type="AlphaFoldDB" id="A0AA38HJ01"/>
<dbReference type="EMBL" id="JALNTZ010000878">
    <property type="protein sequence ID" value="KAJ3630049.1"/>
    <property type="molecule type" value="Genomic_DNA"/>
</dbReference>
<proteinExistence type="predicted"/>
<sequence>MEEKEKRPSFLPNISLNELSPRESVVGSMLSTHSSHTNASNKRGKKLFAESFEPPNQGFIDSFNSLEVDLPILDASIGTGIEQEVKNNKYNTKVTSLIGTKHSLLEKPRQKELEVGNCKSVVCDSNIVSGQCDMDTSLLDEILIIDNEAEVTKTFASVEANSDICANVNYNSDGDVSNINCSNSSDSNCDNNNSDNINYTNNYSNIENNEESCNYSNVINCCSTSYESLNDIIIEKSSYELDDSASSKEDNLIFGVKDSSFDSFIIDAPDIDDNKFCNLPGDDNNFANTDDKSSIHGNNTFEDTSVSDFSCKASNISVKDALRNSMKYNSKKYMKKTTKSKIQNLGLQINLKTNLVARKVSEHLKVDYKKIRKQYELKVQSMTIDMVKTRMEELKEEYKKKRKELELLNNGKRTQEEKKRL</sequence>
<evidence type="ECO:0000313" key="2">
    <source>
        <dbReference type="EMBL" id="KAJ3630049.1"/>
    </source>
</evidence>
<feature type="coiled-coil region" evidence="1">
    <location>
        <begin position="377"/>
        <end position="418"/>
    </location>
</feature>
<organism evidence="2 3">
    <name type="scientific">Zophobas morio</name>
    <dbReference type="NCBI Taxonomy" id="2755281"/>
    <lineage>
        <taxon>Eukaryota</taxon>
        <taxon>Metazoa</taxon>
        <taxon>Ecdysozoa</taxon>
        <taxon>Arthropoda</taxon>
        <taxon>Hexapoda</taxon>
        <taxon>Insecta</taxon>
        <taxon>Pterygota</taxon>
        <taxon>Neoptera</taxon>
        <taxon>Endopterygota</taxon>
        <taxon>Coleoptera</taxon>
        <taxon>Polyphaga</taxon>
        <taxon>Cucujiformia</taxon>
        <taxon>Tenebrionidae</taxon>
        <taxon>Zophobas</taxon>
    </lineage>
</organism>
<protein>
    <submittedName>
        <fullName evidence="2">Uncharacterized protein</fullName>
    </submittedName>
</protein>
<evidence type="ECO:0000313" key="3">
    <source>
        <dbReference type="Proteomes" id="UP001168821"/>
    </source>
</evidence>
<reference evidence="2" key="1">
    <citation type="journal article" date="2023" name="G3 (Bethesda)">
        <title>Whole genome assemblies of Zophobas morio and Tenebrio molitor.</title>
        <authorList>
            <person name="Kaur S."/>
            <person name="Stinson S.A."/>
            <person name="diCenzo G.C."/>
        </authorList>
    </citation>
    <scope>NUCLEOTIDE SEQUENCE</scope>
    <source>
        <strain evidence="2">QUZm001</strain>
    </source>
</reference>
<keyword evidence="3" id="KW-1185">Reference proteome</keyword>
<name>A0AA38HJ01_9CUCU</name>